<feature type="signal peptide" evidence="1">
    <location>
        <begin position="1"/>
        <end position="19"/>
    </location>
</feature>
<evidence type="ECO:0008006" key="4">
    <source>
        <dbReference type="Google" id="ProtNLM"/>
    </source>
</evidence>
<evidence type="ECO:0000313" key="2">
    <source>
        <dbReference type="EMBL" id="CAH0395905.1"/>
    </source>
</evidence>
<feature type="chain" id="PRO_5040478123" description="WSN domain-containing protein" evidence="1">
    <location>
        <begin position="20"/>
        <end position="726"/>
    </location>
</feature>
<keyword evidence="1" id="KW-0732">Signal</keyword>
<keyword evidence="3" id="KW-1185">Reference proteome</keyword>
<proteinExistence type="predicted"/>
<protein>
    <recommendedName>
        <fullName evidence="4">WSN domain-containing protein</fullName>
    </recommendedName>
</protein>
<sequence length="726" mass="82956">MLLTSVSFVVLTLTPFIKASPPSITPLGISFDKLRDSFIALENNRLDVIRRAVEVATNRRSNVTLKFLDVVGHADYALENIRRYFDAGKIRLDFERVESNLPMEDVIAKTHILEDENYLSVQMHKLAEIIKDLEAREEDLPEDLLDMLRPIMDNIKQSEQTPTSIPLSESYDDLLVAFIAEEPIREAVINEAIKWATKENSKEALKFLKVVREADDVLKKIRHYFDAGKVLFDFNSGKSNLTVQDMLAKTMIMRNETYLNDQLQRLAASSKEMQTEVAKVPTDFYSMLLPVIEAMKKSEQALIPLGNQFKIDMDVTMTKPMSGKKKAFYWNLKIVQVYFNFLQPTSMPSNQTFSELLDSFIAVEMNRTNATKTAEEVAANRKSKVTLKFLKDVGYANYVLENIRRYFVAGEMWLDFVEGESQLPKETVLLKTYLLRVENYLNKQMFLLADICKKIESEKKNLPEDMLNMLRPVMDSIKQSEQAPTFTTPSKSFDELLDEFMVIENNRKTAIKIAEEVATGAESNATLNFLKVVREADEVLENIRRYFDAGKPTAVPSSLSFDKILDSFIALEIMRTDAINKAKKVATNQKSSGALNFLEAIGHANTVLENIRHYFDAGKVKLDFEKGESNLLEEDVNLKTYLLREENYLKGQMRRLAKIKENLQSGEGCLPQDMLSVLRPVMDIIKQSEQVVTPLEEQLKVELEKAKNKENPIKEADFNSHTDSKL</sequence>
<accession>A0A9P0AQE2</accession>
<organism evidence="2 3">
    <name type="scientific">Bemisia tabaci</name>
    <name type="common">Sweetpotato whitefly</name>
    <name type="synonym">Aleurodes tabaci</name>
    <dbReference type="NCBI Taxonomy" id="7038"/>
    <lineage>
        <taxon>Eukaryota</taxon>
        <taxon>Metazoa</taxon>
        <taxon>Ecdysozoa</taxon>
        <taxon>Arthropoda</taxon>
        <taxon>Hexapoda</taxon>
        <taxon>Insecta</taxon>
        <taxon>Pterygota</taxon>
        <taxon>Neoptera</taxon>
        <taxon>Paraneoptera</taxon>
        <taxon>Hemiptera</taxon>
        <taxon>Sternorrhyncha</taxon>
        <taxon>Aleyrodoidea</taxon>
        <taxon>Aleyrodidae</taxon>
        <taxon>Aleyrodinae</taxon>
        <taxon>Bemisia</taxon>
    </lineage>
</organism>
<dbReference type="Proteomes" id="UP001152759">
    <property type="component" value="Chromosome 9"/>
</dbReference>
<dbReference type="EMBL" id="OU963870">
    <property type="protein sequence ID" value="CAH0395905.1"/>
    <property type="molecule type" value="Genomic_DNA"/>
</dbReference>
<evidence type="ECO:0000256" key="1">
    <source>
        <dbReference type="SAM" id="SignalP"/>
    </source>
</evidence>
<evidence type="ECO:0000313" key="3">
    <source>
        <dbReference type="Proteomes" id="UP001152759"/>
    </source>
</evidence>
<gene>
    <name evidence="2" type="ORF">BEMITA_LOCUS14031</name>
</gene>
<dbReference type="AlphaFoldDB" id="A0A9P0AQE2"/>
<name>A0A9P0AQE2_BEMTA</name>
<reference evidence="2" key="1">
    <citation type="submission" date="2021-12" db="EMBL/GenBank/DDBJ databases">
        <authorList>
            <person name="King R."/>
        </authorList>
    </citation>
    <scope>NUCLEOTIDE SEQUENCE</scope>
</reference>